<proteinExistence type="predicted"/>
<evidence type="ECO:0000313" key="3">
    <source>
        <dbReference type="EMBL" id="GAH54562.1"/>
    </source>
</evidence>
<dbReference type="InterPro" id="IPR013096">
    <property type="entry name" value="Cupin_2"/>
</dbReference>
<dbReference type="AlphaFoldDB" id="X1GBI4"/>
<name>X1GBI4_9ZZZZ</name>
<sequence length="177" mass="20335">DKKGPEMSAEVMDICRSNVDAMYLACAIYGKAEKDYSKVWEEYWRAGGRGKYGTSTGPCKQAWEARERAREAWLAVQSGQCWKLRKKDERYDIYDLQLEDFVLSLTYLNEGKSTRGHSHHMEEAYYFISGQGRITVGEATQGVKDGDIVIIPKDTFHRVFSDNSRLVFLCIFKFSNS</sequence>
<dbReference type="SUPFAM" id="SSF51182">
    <property type="entry name" value="RmlC-like cupins"/>
    <property type="match status" value="1"/>
</dbReference>
<protein>
    <recommendedName>
        <fullName evidence="2">Cupin type-2 domain-containing protein</fullName>
    </recommendedName>
</protein>
<organism evidence="3">
    <name type="scientific">marine sediment metagenome</name>
    <dbReference type="NCBI Taxonomy" id="412755"/>
    <lineage>
        <taxon>unclassified sequences</taxon>
        <taxon>metagenomes</taxon>
        <taxon>ecological metagenomes</taxon>
    </lineage>
</organism>
<dbReference type="Pfam" id="PF07883">
    <property type="entry name" value="Cupin_2"/>
    <property type="match status" value="1"/>
</dbReference>
<feature type="non-terminal residue" evidence="3">
    <location>
        <position position="1"/>
    </location>
</feature>
<dbReference type="EMBL" id="BARU01016954">
    <property type="protein sequence ID" value="GAH54562.1"/>
    <property type="molecule type" value="Genomic_DNA"/>
</dbReference>
<keyword evidence="1" id="KW-0479">Metal-binding</keyword>
<dbReference type="InterPro" id="IPR051610">
    <property type="entry name" value="GPI/OXD"/>
</dbReference>
<evidence type="ECO:0000259" key="2">
    <source>
        <dbReference type="Pfam" id="PF07883"/>
    </source>
</evidence>
<dbReference type="GO" id="GO:0046872">
    <property type="term" value="F:metal ion binding"/>
    <property type="evidence" value="ECO:0007669"/>
    <property type="project" value="UniProtKB-KW"/>
</dbReference>
<comment type="caution">
    <text evidence="3">The sequence shown here is derived from an EMBL/GenBank/DDBJ whole genome shotgun (WGS) entry which is preliminary data.</text>
</comment>
<feature type="domain" description="Cupin type-2" evidence="2">
    <location>
        <begin position="108"/>
        <end position="172"/>
    </location>
</feature>
<dbReference type="InterPro" id="IPR014710">
    <property type="entry name" value="RmlC-like_jellyroll"/>
</dbReference>
<dbReference type="Gene3D" id="2.60.120.10">
    <property type="entry name" value="Jelly Rolls"/>
    <property type="match status" value="1"/>
</dbReference>
<reference evidence="3" key="1">
    <citation type="journal article" date="2014" name="Front. Microbiol.">
        <title>High frequency of phylogenetically diverse reductive dehalogenase-homologous genes in deep subseafloor sedimentary metagenomes.</title>
        <authorList>
            <person name="Kawai M."/>
            <person name="Futagami T."/>
            <person name="Toyoda A."/>
            <person name="Takaki Y."/>
            <person name="Nishi S."/>
            <person name="Hori S."/>
            <person name="Arai W."/>
            <person name="Tsubouchi T."/>
            <person name="Morono Y."/>
            <person name="Uchiyama I."/>
            <person name="Ito T."/>
            <person name="Fujiyama A."/>
            <person name="Inagaki F."/>
            <person name="Takami H."/>
        </authorList>
    </citation>
    <scope>NUCLEOTIDE SEQUENCE</scope>
    <source>
        <strain evidence="3">Expedition CK06-06</strain>
    </source>
</reference>
<accession>X1GBI4</accession>
<dbReference type="PANTHER" id="PTHR35848">
    <property type="entry name" value="OXALATE-BINDING PROTEIN"/>
    <property type="match status" value="1"/>
</dbReference>
<evidence type="ECO:0000256" key="1">
    <source>
        <dbReference type="ARBA" id="ARBA00022723"/>
    </source>
</evidence>
<gene>
    <name evidence="3" type="ORF">S03H2_28146</name>
</gene>
<dbReference type="PANTHER" id="PTHR35848:SF6">
    <property type="entry name" value="CUPIN TYPE-2 DOMAIN-CONTAINING PROTEIN"/>
    <property type="match status" value="1"/>
</dbReference>
<dbReference type="InterPro" id="IPR011051">
    <property type="entry name" value="RmlC_Cupin_sf"/>
</dbReference>